<proteinExistence type="predicted"/>
<dbReference type="Proteomes" id="UP000002297">
    <property type="component" value="Chromosome"/>
</dbReference>
<dbReference type="AlphaFoldDB" id="A3UAY0"/>
<dbReference type="EMBL" id="CP002046">
    <property type="protein sequence ID" value="EAP86966.1"/>
    <property type="molecule type" value="Genomic_DNA"/>
</dbReference>
<dbReference type="SUPFAM" id="SSF53756">
    <property type="entry name" value="UDP-Glycosyltransferase/glycogen phosphorylase"/>
    <property type="match status" value="1"/>
</dbReference>
<dbReference type="GO" id="GO:0000271">
    <property type="term" value="P:polysaccharide biosynthetic process"/>
    <property type="evidence" value="ECO:0007669"/>
    <property type="project" value="InterPro"/>
</dbReference>
<protein>
    <recommendedName>
        <fullName evidence="3">Capsule polysaccharide biosynthesis protein</fullName>
    </recommendedName>
</protein>
<dbReference type="Pfam" id="PF05159">
    <property type="entry name" value="Capsule_synth"/>
    <property type="match status" value="1"/>
</dbReference>
<sequence length="459" mass="54103">MKHVLLDPGMLPSNQLSDIFDRFSEKNNLTLLTNKGSESKVLKSNIYSKILYYEDFKLIFQNQKLKKEYLSKYTDILNDVLNDHRTLLIAERVNKIIAWNSLFSITSTIEKIVYNSLFYFQENKIDYILFQATPHNLPNWVLSKVAEYLGIPVRMIQTSPLPWRYWIVEGLDIQKPVFPKTFPVNEFDTYLSKTYIKLNQADYNNALPEYEKKRLDQSKGKFWSWSKELHKVIKNPKFLIYLPTKYNLYRLYSKLSIAPSLSKKYIIFFLHFQPERTSMPEGLAFSNQWLIIRMISNTLPKGWRLLVKEHPSIYTNHLDFRYRNSKLYKDINSLHNVELINLSFDTFKLIDNSQGIATITGTVGVQALIRNKPVLTFGVASYRNIKNVYSIQSNNDLILAFNKIMEYVQEDNFNKLNEINKKTISGINKEIFEENNFYKAEYRIIGHLKLIKLLLETNQ</sequence>
<dbReference type="HOGENOM" id="CLU_595451_0_0_10"/>
<keyword evidence="2" id="KW-1185">Reference proteome</keyword>
<dbReference type="GeneID" id="89454319"/>
<dbReference type="KEGG" id="cat:CA2559_13038"/>
<accession>A3UAY0</accession>
<reference evidence="1 2" key="1">
    <citation type="journal article" date="2010" name="J. Bacteriol.">
        <title>The complete genome sequence of Croceibacter atlanticus HTCC2559T.</title>
        <authorList>
            <person name="Oh H.M."/>
            <person name="Kang I."/>
            <person name="Ferriera S."/>
            <person name="Giovannoni S.J."/>
            <person name="Cho J.C."/>
        </authorList>
    </citation>
    <scope>NUCLEOTIDE SEQUENCE [LARGE SCALE GENOMIC DNA]</scope>
    <source>
        <strain evidence="2">ATCC BAA-628 / HTCC2559 / KCTC 12090</strain>
    </source>
</reference>
<dbReference type="RefSeq" id="WP_013188347.1">
    <property type="nucleotide sequence ID" value="NC_014230.1"/>
</dbReference>
<dbReference type="eggNOG" id="COG3562">
    <property type="taxonomic scope" value="Bacteria"/>
</dbReference>
<dbReference type="OrthoDB" id="1432009at2"/>
<evidence type="ECO:0000313" key="1">
    <source>
        <dbReference type="EMBL" id="EAP86966.1"/>
    </source>
</evidence>
<evidence type="ECO:0008006" key="3">
    <source>
        <dbReference type="Google" id="ProtNLM"/>
    </source>
</evidence>
<evidence type="ECO:0000313" key="2">
    <source>
        <dbReference type="Proteomes" id="UP000002297"/>
    </source>
</evidence>
<name>A3UAY0_CROAH</name>
<dbReference type="STRING" id="216432.CA2559_13038"/>
<dbReference type="GO" id="GO:0015774">
    <property type="term" value="P:polysaccharide transport"/>
    <property type="evidence" value="ECO:0007669"/>
    <property type="project" value="InterPro"/>
</dbReference>
<gene>
    <name evidence="1" type="ordered locus">CA2559_13038</name>
</gene>
<organism evidence="1 2">
    <name type="scientific">Croceibacter atlanticus (strain ATCC BAA-628 / JCM 21780 / CIP 108009 / IAM 15332 / KCTC 12090 / HTCC2559)</name>
    <dbReference type="NCBI Taxonomy" id="216432"/>
    <lineage>
        <taxon>Bacteria</taxon>
        <taxon>Pseudomonadati</taxon>
        <taxon>Bacteroidota</taxon>
        <taxon>Flavobacteriia</taxon>
        <taxon>Flavobacteriales</taxon>
        <taxon>Flavobacteriaceae</taxon>
        <taxon>Croceibacter</taxon>
    </lineage>
</organism>
<dbReference type="InterPro" id="IPR007833">
    <property type="entry name" value="Capsule_polysaccharide_synth"/>
</dbReference>